<feature type="domain" description="Fungal calcium binding protein" evidence="2">
    <location>
        <begin position="118"/>
        <end position="154"/>
    </location>
</feature>
<dbReference type="AlphaFoldDB" id="A0A8H5ZLN6"/>
<evidence type="ECO:0000313" key="4">
    <source>
        <dbReference type="Proteomes" id="UP000624244"/>
    </source>
</evidence>
<dbReference type="Proteomes" id="UP000624244">
    <property type="component" value="Unassembled WGS sequence"/>
</dbReference>
<dbReference type="Pfam" id="PF12192">
    <property type="entry name" value="CBP"/>
    <property type="match status" value="1"/>
</dbReference>
<keyword evidence="1" id="KW-0472">Membrane</keyword>
<evidence type="ECO:0000313" key="3">
    <source>
        <dbReference type="EMBL" id="KAF5851154.1"/>
    </source>
</evidence>
<protein>
    <recommendedName>
        <fullName evidence="2">Fungal calcium binding protein domain-containing protein</fullName>
    </recommendedName>
</protein>
<evidence type="ECO:0000259" key="2">
    <source>
        <dbReference type="Pfam" id="PF12192"/>
    </source>
</evidence>
<keyword evidence="1" id="KW-0812">Transmembrane</keyword>
<feature type="transmembrane region" description="Helical" evidence="1">
    <location>
        <begin position="6"/>
        <end position="25"/>
    </location>
</feature>
<proteinExistence type="predicted"/>
<gene>
    <name evidence="3" type="ORF">GGP41_003937</name>
</gene>
<keyword evidence="1" id="KW-1133">Transmembrane helix</keyword>
<evidence type="ECO:0000256" key="1">
    <source>
        <dbReference type="SAM" id="Phobius"/>
    </source>
</evidence>
<accession>A0A8H5ZLN6</accession>
<sequence>MRFSTVFVYNVVYLCGFVSCIKYYHLIFLHSIHDKSFTWNLKLASSTTIQLKFNAIGLLAILPSLTSAMPIDQASGAVLGERAVSKLEARQVQYSCQIVPANQVGRCRNAIADLRRRELRGCDVFACISAGVSSAASCAAAAAAAEGGLNKILSSSLKIQINTFRCPY</sequence>
<name>A0A8H5ZLN6_COCSA</name>
<organism evidence="3 4">
    <name type="scientific">Cochliobolus sativus</name>
    <name type="common">Common root rot and spot blotch fungus</name>
    <name type="synonym">Bipolaris sorokiniana</name>
    <dbReference type="NCBI Taxonomy" id="45130"/>
    <lineage>
        <taxon>Eukaryota</taxon>
        <taxon>Fungi</taxon>
        <taxon>Dikarya</taxon>
        <taxon>Ascomycota</taxon>
        <taxon>Pezizomycotina</taxon>
        <taxon>Dothideomycetes</taxon>
        <taxon>Pleosporomycetidae</taxon>
        <taxon>Pleosporales</taxon>
        <taxon>Pleosporineae</taxon>
        <taxon>Pleosporaceae</taxon>
        <taxon>Bipolaris</taxon>
    </lineage>
</organism>
<dbReference type="EMBL" id="WNKQ01000005">
    <property type="protein sequence ID" value="KAF5851154.1"/>
    <property type="molecule type" value="Genomic_DNA"/>
</dbReference>
<reference evidence="3" key="1">
    <citation type="submission" date="2019-11" db="EMBL/GenBank/DDBJ databases">
        <title>Bipolaris sorokiniana Genome sequencing.</title>
        <authorList>
            <person name="Wang H."/>
        </authorList>
    </citation>
    <scope>NUCLEOTIDE SEQUENCE</scope>
</reference>
<dbReference type="Gene3D" id="1.10.1740.120">
    <property type="match status" value="1"/>
</dbReference>
<comment type="caution">
    <text evidence="3">The sequence shown here is derived from an EMBL/GenBank/DDBJ whole genome shotgun (WGS) entry which is preliminary data.</text>
</comment>
<dbReference type="PROSITE" id="PS51257">
    <property type="entry name" value="PROKAR_LIPOPROTEIN"/>
    <property type="match status" value="1"/>
</dbReference>
<dbReference type="InterPro" id="IPR022013">
    <property type="entry name" value="CBP"/>
</dbReference>